<comment type="caution">
    <text evidence="2">The sequence shown here is derived from an EMBL/GenBank/DDBJ whole genome shotgun (WGS) entry which is preliminary data.</text>
</comment>
<dbReference type="SUPFAM" id="SSF56281">
    <property type="entry name" value="Metallo-hydrolase/oxidoreductase"/>
    <property type="match status" value="1"/>
</dbReference>
<keyword evidence="3" id="KW-1185">Reference proteome</keyword>
<feature type="domain" description="Metallo-beta-lactamase" evidence="1">
    <location>
        <begin position="31"/>
        <end position="233"/>
    </location>
</feature>
<organism evidence="2 3">
    <name type="scientific">Isoptericola jiangsuensis</name>
    <dbReference type="NCBI Taxonomy" id="548579"/>
    <lineage>
        <taxon>Bacteria</taxon>
        <taxon>Bacillati</taxon>
        <taxon>Actinomycetota</taxon>
        <taxon>Actinomycetes</taxon>
        <taxon>Micrococcales</taxon>
        <taxon>Promicromonosporaceae</taxon>
        <taxon>Isoptericola</taxon>
    </lineage>
</organism>
<dbReference type="AlphaFoldDB" id="A0A2A9EW96"/>
<dbReference type="PANTHER" id="PTHR42951">
    <property type="entry name" value="METALLO-BETA-LACTAMASE DOMAIN-CONTAINING"/>
    <property type="match status" value="1"/>
</dbReference>
<gene>
    <name evidence="2" type="ORF">ATJ88_1690</name>
</gene>
<reference evidence="2 3" key="1">
    <citation type="submission" date="2017-10" db="EMBL/GenBank/DDBJ databases">
        <title>Sequencing the genomes of 1000 actinobacteria strains.</title>
        <authorList>
            <person name="Klenk H.-P."/>
        </authorList>
    </citation>
    <scope>NUCLEOTIDE SEQUENCE [LARGE SCALE GENOMIC DNA]</scope>
    <source>
        <strain evidence="2 3">DSM 21863</strain>
    </source>
</reference>
<dbReference type="InterPro" id="IPR050855">
    <property type="entry name" value="NDM-1-like"/>
</dbReference>
<dbReference type="SMART" id="SM00849">
    <property type="entry name" value="Lactamase_B"/>
    <property type="match status" value="1"/>
</dbReference>
<protein>
    <submittedName>
        <fullName evidence="2">Glyoxylase-like metal-dependent hydrolase (Beta-lactamase superfamily II)</fullName>
    </submittedName>
</protein>
<dbReference type="GO" id="GO:0016787">
    <property type="term" value="F:hydrolase activity"/>
    <property type="evidence" value="ECO:0007669"/>
    <property type="project" value="UniProtKB-KW"/>
</dbReference>
<sequence>MSGRAASGYGVDVSLQVVADGVLVAVSRRLATTTTLVVGSTGPAGRAGLLVDPAWEPDELAALARQARDDGVDVVAGFATHAHHDHVLWHPALGDVPRWASATAAGVAQRERTRLLAEARLDAARYGGADHTPEVLALLGRVRPLPAGERQVPDADGALPVVEVVEHAAHAPGHAALWLPGPRVLLAGDLLSDVEVPLPFDEITGAGDLAGYRAGLERLAPYVARAAVLVPGHGTPTRRPADRLDADLRYLDAVAAGRAPADPRLADPDVAAEHARTVRRVRAGR</sequence>
<dbReference type="EMBL" id="PDJJ01000001">
    <property type="protein sequence ID" value="PFG43013.1"/>
    <property type="molecule type" value="Genomic_DNA"/>
</dbReference>
<keyword evidence="2" id="KW-0378">Hydrolase</keyword>
<dbReference type="InterPro" id="IPR001279">
    <property type="entry name" value="Metallo-B-lactamas"/>
</dbReference>
<proteinExistence type="predicted"/>
<dbReference type="InterPro" id="IPR036866">
    <property type="entry name" value="RibonucZ/Hydroxyglut_hydro"/>
</dbReference>
<dbReference type="PANTHER" id="PTHR42951:SF22">
    <property type="entry name" value="METALLO BETA-LACTAMASE SUPERFAMILY LIPOPROTEIN"/>
    <property type="match status" value="1"/>
</dbReference>
<dbReference type="Proteomes" id="UP000224130">
    <property type="component" value="Unassembled WGS sequence"/>
</dbReference>
<dbReference type="Gene3D" id="3.60.15.10">
    <property type="entry name" value="Ribonuclease Z/Hydroxyacylglutathione hydrolase-like"/>
    <property type="match status" value="1"/>
</dbReference>
<name>A0A2A9EW96_9MICO</name>
<evidence type="ECO:0000313" key="3">
    <source>
        <dbReference type="Proteomes" id="UP000224130"/>
    </source>
</evidence>
<evidence type="ECO:0000259" key="1">
    <source>
        <dbReference type="SMART" id="SM00849"/>
    </source>
</evidence>
<evidence type="ECO:0000313" key="2">
    <source>
        <dbReference type="EMBL" id="PFG43013.1"/>
    </source>
</evidence>
<accession>A0A2A9EW96</accession>
<dbReference type="Pfam" id="PF00753">
    <property type="entry name" value="Lactamase_B"/>
    <property type="match status" value="1"/>
</dbReference>